<dbReference type="KEGG" id="vin:AKJ08_0571"/>
<dbReference type="Proteomes" id="UP000055590">
    <property type="component" value="Chromosome"/>
</dbReference>
<protein>
    <submittedName>
        <fullName evidence="1">Uncharacterized protein</fullName>
    </submittedName>
</protein>
<dbReference type="AlphaFoldDB" id="A0A0K1PAP5"/>
<evidence type="ECO:0000313" key="2">
    <source>
        <dbReference type="Proteomes" id="UP000055590"/>
    </source>
</evidence>
<dbReference type="EMBL" id="CP012332">
    <property type="protein sequence ID" value="AKU90184.1"/>
    <property type="molecule type" value="Genomic_DNA"/>
</dbReference>
<gene>
    <name evidence="1" type="ORF">AKJ08_0571</name>
</gene>
<organism evidence="1 2">
    <name type="scientific">Vulgatibacter incomptus</name>
    <dbReference type="NCBI Taxonomy" id="1391653"/>
    <lineage>
        <taxon>Bacteria</taxon>
        <taxon>Pseudomonadati</taxon>
        <taxon>Myxococcota</taxon>
        <taxon>Myxococcia</taxon>
        <taxon>Myxococcales</taxon>
        <taxon>Cystobacterineae</taxon>
        <taxon>Vulgatibacteraceae</taxon>
        <taxon>Vulgatibacter</taxon>
    </lineage>
</organism>
<accession>A0A0K1PAP5</accession>
<dbReference type="STRING" id="1391653.AKJ08_0571"/>
<reference evidence="1 2" key="1">
    <citation type="submission" date="2015-08" db="EMBL/GenBank/DDBJ databases">
        <authorList>
            <person name="Babu N.S."/>
            <person name="Beckwith C.J."/>
            <person name="Beseler K.G."/>
            <person name="Brison A."/>
            <person name="Carone J.V."/>
            <person name="Caskin T.P."/>
            <person name="Diamond M."/>
            <person name="Durham M.E."/>
            <person name="Foxe J.M."/>
            <person name="Go M."/>
            <person name="Henderson B.A."/>
            <person name="Jones I.B."/>
            <person name="McGettigan J.A."/>
            <person name="Micheletti S.J."/>
            <person name="Nasrallah M.E."/>
            <person name="Ortiz D."/>
            <person name="Piller C.R."/>
            <person name="Privatt S.R."/>
            <person name="Schneider S.L."/>
            <person name="Sharp S."/>
            <person name="Smith T.C."/>
            <person name="Stanton J.D."/>
            <person name="Ullery H.E."/>
            <person name="Wilson R.J."/>
            <person name="Serrano M.G."/>
            <person name="Buck G."/>
            <person name="Lee V."/>
            <person name="Wang Y."/>
            <person name="Carvalho R."/>
            <person name="Voegtly L."/>
            <person name="Shi R."/>
            <person name="Duckworth R."/>
            <person name="Johnson A."/>
            <person name="Loviza R."/>
            <person name="Walstead R."/>
            <person name="Shah Z."/>
            <person name="Kiflezghi M."/>
            <person name="Wade K."/>
            <person name="Ball S.L."/>
            <person name="Bradley K.W."/>
            <person name="Asai D.J."/>
            <person name="Bowman C.A."/>
            <person name="Russell D.A."/>
            <person name="Pope W.H."/>
            <person name="Jacobs-Sera D."/>
            <person name="Hendrix R.W."/>
            <person name="Hatfull G.F."/>
        </authorList>
    </citation>
    <scope>NUCLEOTIDE SEQUENCE [LARGE SCALE GENOMIC DNA]</scope>
    <source>
        <strain evidence="1 2">DSM 27710</strain>
    </source>
</reference>
<evidence type="ECO:0000313" key="1">
    <source>
        <dbReference type="EMBL" id="AKU90184.1"/>
    </source>
</evidence>
<sequence>MSGFVILAVILGGLLSYLGVQAFFLVNSSWLAPTIVSPSDERILTLNAQVAQQSAARDKLVAEASELESLLADADRIIIVEASFQEKLRIAVENDRAAWTDEMRKLAALRSHYDAASREFALSNQAFSGIERVQAEQLSSAKLVDRETYLRMNQQLAQMSMSSLEFQERNIGINRRIELLSRETQAMRSIGERSDSNVLGHRGSAETVVWKKTASVGPGSVGMLQLEREATRSALELARAEGVRAVTIGRLEALARSVTRYDRLLEAIRTSPYLKAIEGNLNVAFVPYENLDSVSAGAAVYGCRFKLFWCRKVGHVTAILDGEVTMKHPVRADTLRGVMVELTLDDPHWAKEQLLHAKGRPLFL</sequence>
<keyword evidence="2" id="KW-1185">Reference proteome</keyword>
<name>A0A0K1PAP5_9BACT</name>
<proteinExistence type="predicted"/>